<dbReference type="GO" id="GO:0005634">
    <property type="term" value="C:nucleus"/>
    <property type="evidence" value="ECO:0007669"/>
    <property type="project" value="UniProtKB-SubCell"/>
</dbReference>
<dbReference type="InterPro" id="IPR044800">
    <property type="entry name" value="LEC2-like"/>
</dbReference>
<sequence>MDINITERECSSRFKGVILLKSGKWGARISSTYKACWLGTFEREEEAALAYDRAAIKLQRSDAPLNFHWRNYESEECVFQSQHSSEVILNMIKEKTYAANLENFVSTKLTRRPSVEGSVQARSSSSNERGIIYHLLFQKELTHSDASHKSFLIPREHALQHLPPLSGSISEDDGDGDDEEECMAKTSMKLTFFDKHQRSWTFGYSYWRSTKSFVFTHGWRHFLKMNNLKQKDKVIFYRCEYEGDHDDQVEERKGFYMIDVDHSSTGEHSEVGKSKTEEDSDCVIVEDTNNNKGVRLFGVQIG</sequence>
<dbReference type="SMART" id="SM01019">
    <property type="entry name" value="B3"/>
    <property type="match status" value="1"/>
</dbReference>
<dbReference type="Gene3D" id="3.30.730.10">
    <property type="entry name" value="AP2/ERF domain"/>
    <property type="match status" value="1"/>
</dbReference>
<dbReference type="EMBL" id="VOIH02000004">
    <property type="protein sequence ID" value="KAF3448273.1"/>
    <property type="molecule type" value="Genomic_DNA"/>
</dbReference>
<evidence type="ECO:0000256" key="1">
    <source>
        <dbReference type="ARBA" id="ARBA00004123"/>
    </source>
</evidence>
<evidence type="ECO:0000256" key="3">
    <source>
        <dbReference type="ARBA" id="ARBA00023015"/>
    </source>
</evidence>
<dbReference type="Gene3D" id="2.40.330.10">
    <property type="entry name" value="DNA-binding pseudobarrel domain"/>
    <property type="match status" value="1"/>
</dbReference>
<protein>
    <submittedName>
        <fullName evidence="9">Uncharacterized protein</fullName>
    </submittedName>
</protein>
<dbReference type="AlphaFoldDB" id="A0A8K0HAF4"/>
<dbReference type="GO" id="GO:0003700">
    <property type="term" value="F:DNA-binding transcription factor activity"/>
    <property type="evidence" value="ECO:0007669"/>
    <property type="project" value="InterPro"/>
</dbReference>
<dbReference type="PROSITE" id="PS50863">
    <property type="entry name" value="B3"/>
    <property type="match status" value="1"/>
</dbReference>
<evidence type="ECO:0000256" key="6">
    <source>
        <dbReference type="ARBA" id="ARBA00023242"/>
    </source>
</evidence>
<dbReference type="Proteomes" id="UP000796880">
    <property type="component" value="Unassembled WGS sequence"/>
</dbReference>
<dbReference type="PANTHER" id="PTHR31140:SF60">
    <property type="entry name" value="TF-B3 DOMAIN-CONTAINING PROTEIN"/>
    <property type="match status" value="1"/>
</dbReference>
<evidence type="ECO:0000313" key="9">
    <source>
        <dbReference type="EMBL" id="KAF3448273.1"/>
    </source>
</evidence>
<dbReference type="InterPro" id="IPR015300">
    <property type="entry name" value="DNA-bd_pseudobarrel_sf"/>
</dbReference>
<evidence type="ECO:0000259" key="8">
    <source>
        <dbReference type="PROSITE" id="PS51032"/>
    </source>
</evidence>
<dbReference type="SUPFAM" id="SSF54171">
    <property type="entry name" value="DNA-binding domain"/>
    <property type="match status" value="1"/>
</dbReference>
<evidence type="ECO:0000259" key="7">
    <source>
        <dbReference type="PROSITE" id="PS50863"/>
    </source>
</evidence>
<keyword evidence="4" id="KW-0238">DNA-binding</keyword>
<dbReference type="CDD" id="cd10017">
    <property type="entry name" value="B3_DNA"/>
    <property type="match status" value="1"/>
</dbReference>
<dbReference type="PROSITE" id="PS51032">
    <property type="entry name" value="AP2_ERF"/>
    <property type="match status" value="1"/>
</dbReference>
<comment type="subcellular location">
    <subcellularLocation>
        <location evidence="1">Nucleus</location>
    </subcellularLocation>
</comment>
<dbReference type="SMART" id="SM00380">
    <property type="entry name" value="AP2"/>
    <property type="match status" value="1"/>
</dbReference>
<name>A0A8K0HAF4_9ROSA</name>
<keyword evidence="3" id="KW-0805">Transcription regulation</keyword>
<feature type="domain" description="TF-B3" evidence="7">
    <location>
        <begin position="189"/>
        <end position="253"/>
    </location>
</feature>
<organism evidence="9 10">
    <name type="scientific">Rhamnella rubrinervis</name>
    <dbReference type="NCBI Taxonomy" id="2594499"/>
    <lineage>
        <taxon>Eukaryota</taxon>
        <taxon>Viridiplantae</taxon>
        <taxon>Streptophyta</taxon>
        <taxon>Embryophyta</taxon>
        <taxon>Tracheophyta</taxon>
        <taxon>Spermatophyta</taxon>
        <taxon>Magnoliopsida</taxon>
        <taxon>eudicotyledons</taxon>
        <taxon>Gunneridae</taxon>
        <taxon>Pentapetalae</taxon>
        <taxon>rosids</taxon>
        <taxon>fabids</taxon>
        <taxon>Rosales</taxon>
        <taxon>Rhamnaceae</taxon>
        <taxon>rhamnoid group</taxon>
        <taxon>Rhamneae</taxon>
        <taxon>Rhamnella</taxon>
    </lineage>
</organism>
<proteinExistence type="inferred from homology"/>
<reference evidence="9" key="1">
    <citation type="submission" date="2020-03" db="EMBL/GenBank/DDBJ databases">
        <title>A high-quality chromosome-level genome assembly of a woody plant with both climbing and erect habits, Rhamnella rubrinervis.</title>
        <authorList>
            <person name="Lu Z."/>
            <person name="Yang Y."/>
            <person name="Zhu X."/>
            <person name="Sun Y."/>
        </authorList>
    </citation>
    <scope>NUCLEOTIDE SEQUENCE</scope>
    <source>
        <strain evidence="9">BYM</strain>
        <tissue evidence="9">Leaf</tissue>
    </source>
</reference>
<dbReference type="InterPro" id="IPR001471">
    <property type="entry name" value="AP2/ERF_dom"/>
</dbReference>
<keyword evidence="6" id="KW-0539">Nucleus</keyword>
<comment type="similarity">
    <text evidence="2">Belongs to the AP2/ERF transcription factor family. RAV subfamily.</text>
</comment>
<dbReference type="InterPro" id="IPR003340">
    <property type="entry name" value="B3_DNA-bd"/>
</dbReference>
<dbReference type="InterPro" id="IPR036955">
    <property type="entry name" value="AP2/ERF_dom_sf"/>
</dbReference>
<dbReference type="InterPro" id="IPR016177">
    <property type="entry name" value="DNA-bd_dom_sf"/>
</dbReference>
<dbReference type="CDD" id="cd00018">
    <property type="entry name" value="AP2"/>
    <property type="match status" value="1"/>
</dbReference>
<dbReference type="SUPFAM" id="SSF101936">
    <property type="entry name" value="DNA-binding pseudobarrel domain"/>
    <property type="match status" value="1"/>
</dbReference>
<evidence type="ECO:0000313" key="10">
    <source>
        <dbReference type="Proteomes" id="UP000796880"/>
    </source>
</evidence>
<dbReference type="GO" id="GO:0003677">
    <property type="term" value="F:DNA binding"/>
    <property type="evidence" value="ECO:0007669"/>
    <property type="project" value="UniProtKB-KW"/>
</dbReference>
<dbReference type="Pfam" id="PF02362">
    <property type="entry name" value="B3"/>
    <property type="match status" value="1"/>
</dbReference>
<evidence type="ECO:0000256" key="2">
    <source>
        <dbReference type="ARBA" id="ARBA00009089"/>
    </source>
</evidence>
<comment type="caution">
    <text evidence="9">The sequence shown here is derived from an EMBL/GenBank/DDBJ whole genome shotgun (WGS) entry which is preliminary data.</text>
</comment>
<keyword evidence="5" id="KW-0804">Transcription</keyword>
<evidence type="ECO:0000256" key="5">
    <source>
        <dbReference type="ARBA" id="ARBA00023163"/>
    </source>
</evidence>
<feature type="domain" description="AP2/ERF" evidence="8">
    <location>
        <begin position="13"/>
        <end position="68"/>
    </location>
</feature>
<accession>A0A8K0HAF4</accession>
<dbReference type="OrthoDB" id="1567499at2759"/>
<gene>
    <name evidence="9" type="ORF">FNV43_RR08986</name>
</gene>
<evidence type="ECO:0000256" key="4">
    <source>
        <dbReference type="ARBA" id="ARBA00023125"/>
    </source>
</evidence>
<keyword evidence="10" id="KW-1185">Reference proteome</keyword>
<dbReference type="PANTHER" id="PTHR31140">
    <property type="entry name" value="B3 DOMAIN-CONTAINING TRANSCRIPTION FACTOR ABI3"/>
    <property type="match status" value="1"/>
</dbReference>